<dbReference type="Gene3D" id="3.50.50.60">
    <property type="entry name" value="FAD/NAD(P)-binding domain"/>
    <property type="match status" value="1"/>
</dbReference>
<evidence type="ECO:0000256" key="2">
    <source>
        <dbReference type="ARBA" id="ARBA00007992"/>
    </source>
</evidence>
<keyword evidence="7" id="KW-1133">Transmembrane helix</keyword>
<keyword evidence="5" id="KW-0560">Oxidoreductase</keyword>
<evidence type="ECO:0000256" key="7">
    <source>
        <dbReference type="SAM" id="Phobius"/>
    </source>
</evidence>
<proteinExistence type="inferred from homology"/>
<evidence type="ECO:0000256" key="1">
    <source>
        <dbReference type="ARBA" id="ARBA00001974"/>
    </source>
</evidence>
<gene>
    <name evidence="9" type="ORF">CT0861_03266</name>
</gene>
<evidence type="ECO:0000313" key="10">
    <source>
        <dbReference type="Proteomes" id="UP000076552"/>
    </source>
</evidence>
<sequence>MASKDFTVLIAGGGIAGLTLANLLESVGIDFIILEAHREIAPQVGASIGILPNGSRILDQIGLYDDIRGLIEQPLVTSVLRDSVGEVLSKSRGYGDQNRNRHGYDVIFVDRQMILQALWRNLKNKNKVYVGKKVASVSLEPSKVSVETSDGEIFSGDVLVGADGVHSKVRSEMWRLADAMKPGYIPASEHTGWSSPTDTDLISTKNYLECLPTIYKCLFGISVMKDWDHTTIQTNANKRFSYLIIGGPNDRVYWFLFVNMGQTYRGIEPPRFTKEDEETLVNKHQNDKIAESTTFQDLYSHKVTSVLTALPEYVFKKWHFDRIMTIGDAAHKLEPIAGQGGNSAIETAAVLVDNLAKLLKAHPSAITTAEIDAAFSQTQEKREPRVSQLVRASHEDQRFAALENPMSDFLARYIIPSGAIDVKLHRSSTRIEGGNKLDIIDVPKRKHFIPYNDELPSLPQGPPGLLRLVMAALLCGLFYIAEKTLVLSTGPKPPKITFLGDTLQRSFTGIPRLDTRLSGLVWGFSQGVSGPDLNTRLQCIYFVVSILPTVYIWTLEAYRNGSARSLVSWPSIFTIAQLVGIGKVAPLYYLITLWTSSGPIYTRPTGRPIPSLVAKALLPALCIGYVLPTALMFIQYGDSVIQQKAIAFWQASTLYVPILTWTFYHITQYAVPTKSLEWELFENKDLPYLQAGYAFTFFACAITHICTLVYAYSSPTVSLYHSIFGQMTLAPLGFGDDVIRFWKWDMFLYLMTVVFWCFYSIKELRRLGYVSFQEFVIAGVTSLAAIFIVGPAATYTGLWYWREGVIAGMSVGF</sequence>
<feature type="domain" description="FAD-binding" evidence="8">
    <location>
        <begin position="269"/>
        <end position="372"/>
    </location>
</feature>
<dbReference type="InterPro" id="IPR036188">
    <property type="entry name" value="FAD/NAD-bd_sf"/>
</dbReference>
<feature type="transmembrane region" description="Helical" evidence="7">
    <location>
        <begin position="646"/>
        <end position="666"/>
    </location>
</feature>
<evidence type="ECO:0000313" key="9">
    <source>
        <dbReference type="EMBL" id="KZL72987.1"/>
    </source>
</evidence>
<dbReference type="STRING" id="708197.A0A161YJ93"/>
<keyword evidence="3" id="KW-0285">Flavoprotein</keyword>
<feature type="transmembrane region" description="Helical" evidence="7">
    <location>
        <begin position="6"/>
        <end position="24"/>
    </location>
</feature>
<feature type="transmembrane region" description="Helical" evidence="7">
    <location>
        <begin position="535"/>
        <end position="554"/>
    </location>
</feature>
<protein>
    <submittedName>
        <fullName evidence="9">FAD binding domain-containing protein</fullName>
    </submittedName>
</protein>
<dbReference type="EMBL" id="LFIV01000050">
    <property type="protein sequence ID" value="KZL72987.1"/>
    <property type="molecule type" value="Genomic_DNA"/>
</dbReference>
<dbReference type="Pfam" id="PF01494">
    <property type="entry name" value="FAD_binding_3"/>
    <property type="match status" value="2"/>
</dbReference>
<keyword evidence="7" id="KW-0812">Transmembrane</keyword>
<comment type="caution">
    <text evidence="9">The sequence shown here is derived from an EMBL/GenBank/DDBJ whole genome shotgun (WGS) entry which is preliminary data.</text>
</comment>
<accession>A0A161YJ93</accession>
<feature type="transmembrane region" description="Helical" evidence="7">
    <location>
        <begin position="566"/>
        <end position="591"/>
    </location>
</feature>
<keyword evidence="7" id="KW-0472">Membrane</keyword>
<dbReference type="InterPro" id="IPR002938">
    <property type="entry name" value="FAD-bd"/>
</dbReference>
<comment type="cofactor">
    <cofactor evidence="1">
        <name>FAD</name>
        <dbReference type="ChEBI" id="CHEBI:57692"/>
    </cofactor>
</comment>
<dbReference type="GO" id="GO:0071949">
    <property type="term" value="F:FAD binding"/>
    <property type="evidence" value="ECO:0007669"/>
    <property type="project" value="InterPro"/>
</dbReference>
<evidence type="ECO:0000256" key="3">
    <source>
        <dbReference type="ARBA" id="ARBA00022630"/>
    </source>
</evidence>
<feature type="transmembrane region" description="Helical" evidence="7">
    <location>
        <begin position="746"/>
        <end position="764"/>
    </location>
</feature>
<dbReference type="PRINTS" id="PR00420">
    <property type="entry name" value="RNGMNOXGNASE"/>
</dbReference>
<organism evidence="9 10">
    <name type="scientific">Colletotrichum tofieldiae</name>
    <dbReference type="NCBI Taxonomy" id="708197"/>
    <lineage>
        <taxon>Eukaryota</taxon>
        <taxon>Fungi</taxon>
        <taxon>Dikarya</taxon>
        <taxon>Ascomycota</taxon>
        <taxon>Pezizomycotina</taxon>
        <taxon>Sordariomycetes</taxon>
        <taxon>Hypocreomycetidae</taxon>
        <taxon>Glomerellales</taxon>
        <taxon>Glomerellaceae</taxon>
        <taxon>Colletotrichum</taxon>
        <taxon>Colletotrichum spaethianum species complex</taxon>
    </lineage>
</organism>
<comment type="similarity">
    <text evidence="2">Belongs to the paxM FAD-dependent monooxygenase family.</text>
</comment>
<dbReference type="Proteomes" id="UP000076552">
    <property type="component" value="Unassembled WGS sequence"/>
</dbReference>
<dbReference type="InterPro" id="IPR050562">
    <property type="entry name" value="FAD_mOase_fung"/>
</dbReference>
<dbReference type="SUPFAM" id="SSF51905">
    <property type="entry name" value="FAD/NAD(P)-binding domain"/>
    <property type="match status" value="1"/>
</dbReference>
<dbReference type="AlphaFoldDB" id="A0A161YJ93"/>
<keyword evidence="4" id="KW-0274">FAD</keyword>
<feature type="transmembrane region" description="Helical" evidence="7">
    <location>
        <begin position="717"/>
        <end position="734"/>
    </location>
</feature>
<feature type="domain" description="FAD-binding" evidence="8">
    <location>
        <begin position="6"/>
        <end position="172"/>
    </location>
</feature>
<evidence type="ECO:0000256" key="5">
    <source>
        <dbReference type="ARBA" id="ARBA00023002"/>
    </source>
</evidence>
<dbReference type="GO" id="GO:0004497">
    <property type="term" value="F:monooxygenase activity"/>
    <property type="evidence" value="ECO:0007669"/>
    <property type="project" value="UniProtKB-KW"/>
</dbReference>
<evidence type="ECO:0000259" key="8">
    <source>
        <dbReference type="Pfam" id="PF01494"/>
    </source>
</evidence>
<dbReference type="PANTHER" id="PTHR47356:SF2">
    <property type="entry name" value="FAD-BINDING DOMAIN-CONTAINING PROTEIN-RELATED"/>
    <property type="match status" value="1"/>
</dbReference>
<evidence type="ECO:0000256" key="6">
    <source>
        <dbReference type="ARBA" id="ARBA00023033"/>
    </source>
</evidence>
<evidence type="ECO:0000256" key="4">
    <source>
        <dbReference type="ARBA" id="ARBA00022827"/>
    </source>
</evidence>
<feature type="transmembrane region" description="Helical" evidence="7">
    <location>
        <begin position="776"/>
        <end position="801"/>
    </location>
</feature>
<feature type="transmembrane region" description="Helical" evidence="7">
    <location>
        <begin position="686"/>
        <end position="710"/>
    </location>
</feature>
<dbReference type="PANTHER" id="PTHR47356">
    <property type="entry name" value="FAD-DEPENDENT MONOOXYGENASE ASQG-RELATED"/>
    <property type="match status" value="1"/>
</dbReference>
<keyword evidence="6" id="KW-0503">Monooxygenase</keyword>
<name>A0A161YJ93_9PEZI</name>
<feature type="transmembrane region" description="Helical" evidence="7">
    <location>
        <begin position="611"/>
        <end position="634"/>
    </location>
</feature>
<keyword evidence="10" id="KW-1185">Reference proteome</keyword>
<reference evidence="9 10" key="1">
    <citation type="submission" date="2015-06" db="EMBL/GenBank/DDBJ databases">
        <title>Survival trade-offs in plant roots during colonization by closely related pathogenic and mutualistic fungi.</title>
        <authorList>
            <person name="Hacquard S."/>
            <person name="Kracher B."/>
            <person name="Hiruma K."/>
            <person name="Weinman A."/>
            <person name="Muench P."/>
            <person name="Garrido Oter R."/>
            <person name="Ver Loren van Themaat E."/>
            <person name="Dallerey J.-F."/>
            <person name="Damm U."/>
            <person name="Henrissat B."/>
            <person name="Lespinet O."/>
            <person name="Thon M."/>
            <person name="Kemen E."/>
            <person name="McHardy A.C."/>
            <person name="Schulze-Lefert P."/>
            <person name="O'Connell R.J."/>
        </authorList>
    </citation>
    <scope>NUCLEOTIDE SEQUENCE [LARGE SCALE GENOMIC DNA]</scope>
    <source>
        <strain evidence="9 10">0861</strain>
    </source>
</reference>